<accession>A0A1H5CWY1</accession>
<evidence type="ECO:0000256" key="2">
    <source>
        <dbReference type="ARBA" id="ARBA00023239"/>
    </source>
</evidence>
<dbReference type="PANTHER" id="PTHR12192">
    <property type="entry name" value="CATION TRANSPORT PROTEIN CHAC-RELATED"/>
    <property type="match status" value="1"/>
</dbReference>
<keyword evidence="2" id="KW-0456">Lyase</keyword>
<name>A0A1H5CWY1_PSETA</name>
<keyword evidence="4" id="KW-1185">Reference proteome</keyword>
<comment type="caution">
    <text evidence="3">The sequence shown here is derived from an EMBL/GenBank/DDBJ whole genome shotgun (WGS) entry which is preliminary data.</text>
</comment>
<dbReference type="Proteomes" id="UP000183155">
    <property type="component" value="Unassembled WGS sequence"/>
</dbReference>
<dbReference type="InterPro" id="IPR036568">
    <property type="entry name" value="GGCT-like_sf"/>
</dbReference>
<protein>
    <recommendedName>
        <fullName evidence="1">glutathione-specific gamma-glutamylcyclotransferase</fullName>
        <ecNumber evidence="1">4.3.2.7</ecNumber>
    </recommendedName>
</protein>
<dbReference type="EC" id="4.3.2.7" evidence="1"/>
<proteinExistence type="predicted"/>
<gene>
    <name evidence="3" type="ORF">SAMN04490203_4512</name>
</gene>
<dbReference type="CDD" id="cd06661">
    <property type="entry name" value="GGCT_like"/>
    <property type="match status" value="1"/>
</dbReference>
<dbReference type="SUPFAM" id="SSF110857">
    <property type="entry name" value="Gamma-glutamyl cyclotransferase-like"/>
    <property type="match status" value="1"/>
</dbReference>
<dbReference type="PANTHER" id="PTHR12192:SF2">
    <property type="entry name" value="GLUTATHIONE-SPECIFIC GAMMA-GLUTAMYLCYCLOTRANSFERASE 2"/>
    <property type="match status" value="1"/>
</dbReference>
<dbReference type="Gene3D" id="3.10.490.10">
    <property type="entry name" value="Gamma-glutamyl cyclotransferase-like"/>
    <property type="match status" value="1"/>
</dbReference>
<organism evidence="3 4">
    <name type="scientific">Pseudomonas taetrolens</name>
    <dbReference type="NCBI Taxonomy" id="47884"/>
    <lineage>
        <taxon>Bacteria</taxon>
        <taxon>Pseudomonadati</taxon>
        <taxon>Pseudomonadota</taxon>
        <taxon>Gammaproteobacteria</taxon>
        <taxon>Pseudomonadales</taxon>
        <taxon>Pseudomonadaceae</taxon>
        <taxon>Pseudomonas</taxon>
    </lineage>
</organism>
<dbReference type="EMBL" id="FNRS01000002">
    <property type="protein sequence ID" value="SED71073.1"/>
    <property type="molecule type" value="Genomic_DNA"/>
</dbReference>
<sequence length="262" mass="29366">MGNSVRVLELPGHPSCDAGEFIFSAIRSATPFLFISMYCLQDPSPPVMTAIESACLNSPYPPRLDLGAPLTPEQLQHSLQDTLARHKGGPIWLFAYGSLIWRPECPAVERVRGRVHGYHRGLYLWSHEHRGTPQWPGLVFGLDRGGSCSGFAYRLPEENLDTALEALWRREMPVPSYRPHWLSCRLEDGSRVQALGFVLERHLPSYAGNLSDGILSQVLANASGRYGTTRDYVEQTMSALRSHAMPDRNLEARLKRCRSVEP</sequence>
<evidence type="ECO:0000313" key="4">
    <source>
        <dbReference type="Proteomes" id="UP000183155"/>
    </source>
</evidence>
<dbReference type="Pfam" id="PF04752">
    <property type="entry name" value="ChaC"/>
    <property type="match status" value="1"/>
</dbReference>
<reference evidence="3 4" key="1">
    <citation type="submission" date="2016-10" db="EMBL/GenBank/DDBJ databases">
        <authorList>
            <person name="Varghese N."/>
            <person name="Submissions S."/>
        </authorList>
    </citation>
    <scope>NUCLEOTIDE SEQUENCE [LARGE SCALE GENOMIC DNA]</scope>
    <source>
        <strain evidence="3 4">BS3652</strain>
    </source>
</reference>
<dbReference type="InterPro" id="IPR013024">
    <property type="entry name" value="GGCT-like"/>
</dbReference>
<evidence type="ECO:0000256" key="1">
    <source>
        <dbReference type="ARBA" id="ARBA00012344"/>
    </source>
</evidence>
<dbReference type="InterPro" id="IPR006840">
    <property type="entry name" value="ChaC"/>
</dbReference>
<evidence type="ECO:0000313" key="3">
    <source>
        <dbReference type="EMBL" id="SED71073.1"/>
    </source>
</evidence>